<dbReference type="GO" id="GO:0051536">
    <property type="term" value="F:iron-sulfur cluster binding"/>
    <property type="evidence" value="ECO:0007669"/>
    <property type="project" value="InterPro"/>
</dbReference>
<evidence type="ECO:0000313" key="2">
    <source>
        <dbReference type="EMBL" id="ERJ20703.1"/>
    </source>
</evidence>
<proteinExistence type="predicted"/>
<evidence type="ECO:0000313" key="3">
    <source>
        <dbReference type="Proteomes" id="UP000006242"/>
    </source>
</evidence>
<dbReference type="Gene3D" id="3.90.1010.10">
    <property type="match status" value="1"/>
</dbReference>
<dbReference type="RefSeq" id="WP_006913379.1">
    <property type="nucleotide sequence ID" value="NZ_AFNV02000001.1"/>
</dbReference>
<sequence>MTHMSPVWQRRFLAPGHALADCAIMQWQGQGGADTPGADARCRLYLAVDGDTHEARIDKAAFAVFGPPVAIASADWACEWLQGRTIEAARSLSSRDFEQALCLAPAERYAALLVLDALADALARWPH</sequence>
<name>U2G3K3_9GAMM</name>
<dbReference type="GO" id="GO:0016226">
    <property type="term" value="P:iron-sulfur cluster assembly"/>
    <property type="evidence" value="ECO:0007669"/>
    <property type="project" value="InterPro"/>
</dbReference>
<organism evidence="2 3">
    <name type="scientific">Salinisphaera shabanensis E1L3A</name>
    <dbReference type="NCBI Taxonomy" id="1033802"/>
    <lineage>
        <taxon>Bacteria</taxon>
        <taxon>Pseudomonadati</taxon>
        <taxon>Pseudomonadota</taxon>
        <taxon>Gammaproteobacteria</taxon>
        <taxon>Salinisphaerales</taxon>
        <taxon>Salinisphaeraceae</taxon>
        <taxon>Salinisphaera</taxon>
    </lineage>
</organism>
<evidence type="ECO:0000259" key="1">
    <source>
        <dbReference type="Pfam" id="PF01592"/>
    </source>
</evidence>
<feature type="domain" description="NIF system FeS cluster assembly NifU N-terminal" evidence="1">
    <location>
        <begin position="37"/>
        <end position="125"/>
    </location>
</feature>
<keyword evidence="3" id="KW-1185">Reference proteome</keyword>
<dbReference type="AlphaFoldDB" id="U2G3K3"/>
<dbReference type="SUPFAM" id="SSF82649">
    <property type="entry name" value="SufE/NifU"/>
    <property type="match status" value="1"/>
</dbReference>
<dbReference type="eggNOG" id="ENOG5032J41">
    <property type="taxonomic scope" value="Bacteria"/>
</dbReference>
<comment type="caution">
    <text evidence="2">The sequence shown here is derived from an EMBL/GenBank/DDBJ whole genome shotgun (WGS) entry which is preliminary data.</text>
</comment>
<dbReference type="EMBL" id="AFNV02000001">
    <property type="protein sequence ID" value="ERJ20703.1"/>
    <property type="molecule type" value="Genomic_DNA"/>
</dbReference>
<protein>
    <submittedName>
        <fullName evidence="2">IscU protein</fullName>
    </submittedName>
</protein>
<dbReference type="Proteomes" id="UP000006242">
    <property type="component" value="Unassembled WGS sequence"/>
</dbReference>
<reference evidence="2 3" key="1">
    <citation type="journal article" date="2011" name="J. Bacteriol.">
        <title>Genome sequence of Salinisphaera shabanensis, a gammaproteobacterium from the harsh, variable environment of the brine-seawater interface of the Shaban Deep in the Red Sea.</title>
        <authorList>
            <person name="Antunes A."/>
            <person name="Alam I."/>
            <person name="Bajic V.B."/>
            <person name="Stingl U."/>
        </authorList>
    </citation>
    <scope>NUCLEOTIDE SEQUENCE [LARGE SCALE GENOMIC DNA]</scope>
    <source>
        <strain evidence="2 3">E1L3A</strain>
    </source>
</reference>
<dbReference type="GO" id="GO:0005506">
    <property type="term" value="F:iron ion binding"/>
    <property type="evidence" value="ECO:0007669"/>
    <property type="project" value="InterPro"/>
</dbReference>
<dbReference type="Pfam" id="PF01592">
    <property type="entry name" value="NifU_N"/>
    <property type="match status" value="1"/>
</dbReference>
<dbReference type="PANTHER" id="PTHR10093">
    <property type="entry name" value="IRON-SULFUR CLUSTER ASSEMBLY ENZYME NIFU HOMOLOG"/>
    <property type="match status" value="1"/>
</dbReference>
<reference evidence="2 3" key="2">
    <citation type="journal article" date="2013" name="PLoS ONE">
        <title>INDIGO - INtegrated Data Warehouse of MIcrobial GenOmes with Examples from the Red Sea Extremophiles.</title>
        <authorList>
            <person name="Alam I."/>
            <person name="Antunes A."/>
            <person name="Kamau A.A."/>
            <person name="Ba Alawi W."/>
            <person name="Kalkatawi M."/>
            <person name="Stingl U."/>
            <person name="Bajic V.B."/>
        </authorList>
    </citation>
    <scope>NUCLEOTIDE SEQUENCE [LARGE SCALE GENOMIC DNA]</scope>
    <source>
        <strain evidence="2 3">E1L3A</strain>
    </source>
</reference>
<gene>
    <name evidence="2" type="ORF">SSPSH_000040</name>
</gene>
<accession>U2G3K3</accession>
<dbReference type="OrthoDB" id="7065222at2"/>
<dbReference type="InterPro" id="IPR002871">
    <property type="entry name" value="NIF_FeS_clus_asmbl_NifU_N"/>
</dbReference>
<dbReference type="STRING" id="1033802.SSPSH_000040"/>